<evidence type="ECO:0000256" key="1">
    <source>
        <dbReference type="ARBA" id="ARBA00022505"/>
    </source>
</evidence>
<dbReference type="NCBIfam" id="TIGR00638">
    <property type="entry name" value="Mop"/>
    <property type="match status" value="2"/>
</dbReference>
<gene>
    <name evidence="4" type="ORF">SE37_12045</name>
</gene>
<feature type="domain" description="Mop" evidence="3">
    <location>
        <begin position="2"/>
        <end position="68"/>
    </location>
</feature>
<dbReference type="InterPro" id="IPR004606">
    <property type="entry name" value="Mop_domain"/>
</dbReference>
<dbReference type="Proteomes" id="UP000031433">
    <property type="component" value="Unassembled WGS sequence"/>
</dbReference>
<dbReference type="PANTHER" id="PTHR30432">
    <property type="entry name" value="TRANSCRIPTIONAL REGULATOR MODE"/>
    <property type="match status" value="1"/>
</dbReference>
<comment type="caution">
    <text evidence="4">The sequence shown here is derived from an EMBL/GenBank/DDBJ whole genome shotgun (WGS) entry which is preliminary data.</text>
</comment>
<evidence type="ECO:0000313" key="4">
    <source>
        <dbReference type="EMBL" id="KIE44216.1"/>
    </source>
</evidence>
<dbReference type="InterPro" id="IPR005116">
    <property type="entry name" value="Transp-assoc_OB_typ1"/>
</dbReference>
<sequence length="141" mass="14058">MKVSARNVLLGTVSGITRGAVNAEVSLALKGGPPIAAVVTNASIDSLGLAVGKEAYAIVKASSIIIGTDLHGATVSARNIMCGTIVKVIEGPVSTEVDVEIGAGNTLSAVITHESAVRLGLREGGHACALFKASSVILGVN</sequence>
<evidence type="ECO:0000259" key="3">
    <source>
        <dbReference type="PROSITE" id="PS51866"/>
    </source>
</evidence>
<evidence type="ECO:0000313" key="5">
    <source>
        <dbReference type="Proteomes" id="UP000031433"/>
    </source>
</evidence>
<dbReference type="InterPro" id="IPR051815">
    <property type="entry name" value="Molybdate_resp_trans_reg"/>
</dbReference>
<feature type="domain" description="Mop" evidence="3">
    <location>
        <begin position="74"/>
        <end position="140"/>
    </location>
</feature>
<dbReference type="AlphaFoldDB" id="A0A0C1R123"/>
<dbReference type="Gene3D" id="2.40.50.100">
    <property type="match status" value="2"/>
</dbReference>
<evidence type="ECO:0000256" key="2">
    <source>
        <dbReference type="PROSITE-ProRule" id="PRU01213"/>
    </source>
</evidence>
<dbReference type="PANTHER" id="PTHR30432:SF1">
    <property type="entry name" value="DNA-BINDING TRANSCRIPTIONAL DUAL REGULATOR MODE"/>
    <property type="match status" value="1"/>
</dbReference>
<dbReference type="InterPro" id="IPR008995">
    <property type="entry name" value="Mo/tungstate-bd_C_term_dom"/>
</dbReference>
<organism evidence="4 5">
    <name type="scientific">Geobacter soli</name>
    <dbReference type="NCBI Taxonomy" id="1510391"/>
    <lineage>
        <taxon>Bacteria</taxon>
        <taxon>Pseudomonadati</taxon>
        <taxon>Thermodesulfobacteriota</taxon>
        <taxon>Desulfuromonadia</taxon>
        <taxon>Geobacterales</taxon>
        <taxon>Geobacteraceae</taxon>
        <taxon>Geobacter</taxon>
    </lineage>
</organism>
<accession>A0A0C1R123</accession>
<dbReference type="EMBL" id="JXBL01000001">
    <property type="protein sequence ID" value="KIE44216.1"/>
    <property type="molecule type" value="Genomic_DNA"/>
</dbReference>
<dbReference type="PROSITE" id="PS51866">
    <property type="entry name" value="MOP"/>
    <property type="match status" value="2"/>
</dbReference>
<reference evidence="4 5" key="1">
    <citation type="submission" date="2015-01" db="EMBL/GenBank/DDBJ databases">
        <title>Genome sequence of the anaerobic bacterium Geobacter soli GSS01, a dissimilatory Fe(III) reducer from soil.</title>
        <authorList>
            <person name="Yang G."/>
            <person name="Zhou S."/>
        </authorList>
    </citation>
    <scope>NUCLEOTIDE SEQUENCE [LARGE SCALE GENOMIC DNA]</scope>
    <source>
        <strain evidence="4 5">GSS01</strain>
    </source>
</reference>
<dbReference type="GO" id="GO:0015689">
    <property type="term" value="P:molybdate ion transport"/>
    <property type="evidence" value="ECO:0007669"/>
    <property type="project" value="InterPro"/>
</dbReference>
<dbReference type="Pfam" id="PF03459">
    <property type="entry name" value="TOBE"/>
    <property type="match status" value="2"/>
</dbReference>
<keyword evidence="5" id="KW-1185">Reference proteome</keyword>
<name>A0A0C1R123_9BACT</name>
<proteinExistence type="predicted"/>
<keyword evidence="1 2" id="KW-0500">Molybdenum</keyword>
<protein>
    <submittedName>
        <fullName evidence="4">Transporter</fullName>
    </submittedName>
</protein>
<dbReference type="SUPFAM" id="SSF50331">
    <property type="entry name" value="MOP-like"/>
    <property type="match status" value="2"/>
</dbReference>